<gene>
    <name evidence="2" type="ORF">NG799_07565</name>
</gene>
<dbReference type="PANTHER" id="PTHR34613:SF1">
    <property type="entry name" value="SLL6017 PROTEIN"/>
    <property type="match status" value="1"/>
</dbReference>
<dbReference type="Proteomes" id="UP001525890">
    <property type="component" value="Unassembled WGS sequence"/>
</dbReference>
<sequence length="298" mass="33935">MGKADISGKRLIGLYPDGWVKWVTRSSSTVAEVILDSEFQWLSRDSDILIKAYSEEEGEFMSLTELQFRPDTRMPVRIRAYTALAEEKYDLRVHPVVVNIFPPTGNTPIPTRYESSIMGLEARQDYEVINLWEIDAELAFQPELKALLPLATVMKGGANETILRRAAVRLQQEERSEDLQRLLGIFSSYVLGGNIVDKVLNFATQALLESPWGQEILQQGVEEGRQEGRQEGREEGKEQEARRLIQRIILRRFGEVSEAVEANLQRLNREQLETVVEMLIDVNSLEELMAAFPPVTDN</sequence>
<dbReference type="InterPro" id="IPR025587">
    <property type="entry name" value="DUF4351"/>
</dbReference>
<comment type="caution">
    <text evidence="2">The sequence shown here is derived from an EMBL/GenBank/DDBJ whole genome shotgun (WGS) entry which is preliminary data.</text>
</comment>
<dbReference type="Pfam" id="PF14261">
    <property type="entry name" value="DUF4351"/>
    <property type="match status" value="1"/>
</dbReference>
<evidence type="ECO:0000313" key="2">
    <source>
        <dbReference type="EMBL" id="MCT7966189.1"/>
    </source>
</evidence>
<keyword evidence="3" id="KW-1185">Reference proteome</keyword>
<evidence type="ECO:0000259" key="1">
    <source>
        <dbReference type="Pfam" id="PF14261"/>
    </source>
</evidence>
<protein>
    <submittedName>
        <fullName evidence="2">DUF4351 domain-containing protein</fullName>
    </submittedName>
</protein>
<dbReference type="EMBL" id="JAMXFF010000008">
    <property type="protein sequence ID" value="MCT7966189.1"/>
    <property type="molecule type" value="Genomic_DNA"/>
</dbReference>
<reference evidence="2 3" key="1">
    <citation type="journal article" date="2022" name="Front. Microbiol.">
        <title>High genomic differentiation and limited gene flow indicate recent cryptic speciation within the genus Laspinema (cyanobacteria).</title>
        <authorList>
            <person name="Stanojkovic A."/>
            <person name="Skoupy S."/>
            <person name="Skaloud P."/>
            <person name="Dvorak P."/>
        </authorList>
    </citation>
    <scope>NUCLEOTIDE SEQUENCE [LARGE SCALE GENOMIC DNA]</scope>
    <source>
        <strain evidence="2 3">D2a</strain>
    </source>
</reference>
<evidence type="ECO:0000313" key="3">
    <source>
        <dbReference type="Proteomes" id="UP001525890"/>
    </source>
</evidence>
<organism evidence="2 3">
    <name type="scientific">Laspinema palackyanum D2a</name>
    <dbReference type="NCBI Taxonomy" id="2953684"/>
    <lineage>
        <taxon>Bacteria</taxon>
        <taxon>Bacillati</taxon>
        <taxon>Cyanobacteriota</taxon>
        <taxon>Cyanophyceae</taxon>
        <taxon>Oscillatoriophycideae</taxon>
        <taxon>Oscillatoriales</taxon>
        <taxon>Laspinemataceae</taxon>
        <taxon>Laspinema</taxon>
        <taxon>Laspinema palackyanum</taxon>
    </lineage>
</organism>
<name>A0ABT2MN63_9CYAN</name>
<feature type="domain" description="DUF4351" evidence="1">
    <location>
        <begin position="234"/>
        <end position="289"/>
    </location>
</feature>
<proteinExistence type="predicted"/>
<dbReference type="RefSeq" id="WP_368005837.1">
    <property type="nucleotide sequence ID" value="NZ_JAMXFF010000008.1"/>
</dbReference>
<dbReference type="PANTHER" id="PTHR34613">
    <property type="entry name" value="SLL0800 PROTEIN"/>
    <property type="match status" value="1"/>
</dbReference>
<accession>A0ABT2MN63</accession>